<comment type="subcellular location">
    <subcellularLocation>
        <location evidence="1 15">Mitochondrion membrane</location>
        <topology evidence="1 15">Multi-pass membrane protein</topology>
    </subcellularLocation>
</comment>
<dbReference type="EMBL" id="MK386892">
    <property type="protein sequence ID" value="QIQ26170.1"/>
    <property type="molecule type" value="Genomic_DNA"/>
</dbReference>
<dbReference type="Pfam" id="PF00499">
    <property type="entry name" value="Oxidored_q3"/>
    <property type="match status" value="1"/>
</dbReference>
<gene>
    <name evidence="17" type="primary">ND6</name>
</gene>
<dbReference type="Gene3D" id="1.20.120.1200">
    <property type="entry name" value="NADH-ubiquinone/plastoquinone oxidoreductase chain 6, subunit NuoJ"/>
    <property type="match status" value="1"/>
</dbReference>
<dbReference type="EC" id="7.1.1.2" evidence="3 15"/>
<evidence type="ECO:0000256" key="10">
    <source>
        <dbReference type="ARBA" id="ARBA00022989"/>
    </source>
</evidence>
<keyword evidence="10 15" id="KW-1133">Transmembrane helix</keyword>
<protein>
    <recommendedName>
        <fullName evidence="4 15">NADH-ubiquinone oxidoreductase chain 6</fullName>
        <ecNumber evidence="3 15">7.1.1.2</ecNumber>
    </recommendedName>
</protein>
<dbReference type="InterPro" id="IPR050269">
    <property type="entry name" value="ComplexI_Subunit6"/>
</dbReference>
<keyword evidence="5 15" id="KW-0813">Transport</keyword>
<dbReference type="GO" id="GO:0031966">
    <property type="term" value="C:mitochondrial membrane"/>
    <property type="evidence" value="ECO:0007669"/>
    <property type="project" value="UniProtKB-SubCell"/>
</dbReference>
<evidence type="ECO:0000256" key="2">
    <source>
        <dbReference type="ARBA" id="ARBA00005698"/>
    </source>
</evidence>
<evidence type="ECO:0000256" key="15">
    <source>
        <dbReference type="RuleBase" id="RU004430"/>
    </source>
</evidence>
<comment type="catalytic activity">
    <reaction evidence="14 15">
        <text>a ubiquinone + NADH + 5 H(+)(in) = a ubiquinol + NAD(+) + 4 H(+)(out)</text>
        <dbReference type="Rhea" id="RHEA:29091"/>
        <dbReference type="Rhea" id="RHEA-COMP:9565"/>
        <dbReference type="Rhea" id="RHEA-COMP:9566"/>
        <dbReference type="ChEBI" id="CHEBI:15378"/>
        <dbReference type="ChEBI" id="CHEBI:16389"/>
        <dbReference type="ChEBI" id="CHEBI:17976"/>
        <dbReference type="ChEBI" id="CHEBI:57540"/>
        <dbReference type="ChEBI" id="CHEBI:57945"/>
        <dbReference type="EC" id="7.1.1.2"/>
    </reaction>
</comment>
<keyword evidence="7 15" id="KW-0812">Transmembrane</keyword>
<geneLocation type="mitochondrion" evidence="17"/>
<keyword evidence="6 15" id="KW-0679">Respiratory chain</keyword>
<dbReference type="PANTHER" id="PTHR11435:SF1">
    <property type="entry name" value="NADH-UBIQUINONE OXIDOREDUCTASE CHAIN 6"/>
    <property type="match status" value="1"/>
</dbReference>
<feature type="transmembrane region" description="Helical" evidence="15">
    <location>
        <begin position="142"/>
        <end position="161"/>
    </location>
</feature>
<reference evidence="17" key="1">
    <citation type="submission" date="2019-01" db="EMBL/GenBank/DDBJ databases">
        <title>The Complete mitochondrial genome of Spearnose grenadier Coelorinchus multispinulosus (Gadiformes: Macrouridae).</title>
        <authorList>
            <person name="Andriyono S."/>
            <person name="Kim A.-R."/>
            <person name="Alam M.J."/>
            <person name="Kim H.-W."/>
        </authorList>
    </citation>
    <scope>NUCLEOTIDE SEQUENCE</scope>
</reference>
<evidence type="ECO:0000256" key="9">
    <source>
        <dbReference type="ARBA" id="ARBA00022982"/>
    </source>
</evidence>
<keyword evidence="13 15" id="KW-0472">Membrane</keyword>
<dbReference type="AlphaFoldDB" id="A0A6G9IP85"/>
<keyword evidence="9 15" id="KW-0249">Electron transport</keyword>
<evidence type="ECO:0000256" key="12">
    <source>
        <dbReference type="ARBA" id="ARBA00023128"/>
    </source>
</evidence>
<comment type="function">
    <text evidence="15">Core subunit of the mitochondrial membrane respiratory chain NADH dehydrogenase (Complex I) which catalyzes electron transfer from NADH through the respiratory chain, using ubiquinone as an electron acceptor. Essential for the catalytic activity and assembly of complex I.</text>
</comment>
<evidence type="ECO:0000256" key="11">
    <source>
        <dbReference type="ARBA" id="ARBA00023027"/>
    </source>
</evidence>
<keyword evidence="8 15" id="KW-1278">Translocase</keyword>
<evidence type="ECO:0000256" key="4">
    <source>
        <dbReference type="ARBA" id="ARBA00021095"/>
    </source>
</evidence>
<keyword evidence="12 15" id="KW-0496">Mitochondrion</keyword>
<name>A0A6G9IP85_9TELE</name>
<comment type="similarity">
    <text evidence="2 15">Belongs to the complex I subunit 6 family.</text>
</comment>
<evidence type="ECO:0000256" key="1">
    <source>
        <dbReference type="ARBA" id="ARBA00004225"/>
    </source>
</evidence>
<evidence type="ECO:0000256" key="6">
    <source>
        <dbReference type="ARBA" id="ARBA00022660"/>
    </source>
</evidence>
<dbReference type="PANTHER" id="PTHR11435">
    <property type="entry name" value="NADH UBIQUINONE OXIDOREDUCTASE SUBUNIT ND6"/>
    <property type="match status" value="1"/>
</dbReference>
<evidence type="ECO:0000256" key="8">
    <source>
        <dbReference type="ARBA" id="ARBA00022967"/>
    </source>
</evidence>
<sequence length="173" mass="18317">MSYMMVMMMMGFILGAAALASNPSPVYAVLGLVLMAGMACMVLINSGGPFLSLLFFLVYLGGMLVVFAHCVALAAERYPKAWGGVIFGGALTGVGVVYVTAVVFGQVNWLGVGLESSYDFDDYSFVCSEGEGLSSLYEKGGWLLLFCVIILLVVLAVVLELTRGRSQGALRAI</sequence>
<proteinExistence type="inferred from homology"/>
<dbReference type="GO" id="GO:0008137">
    <property type="term" value="F:NADH dehydrogenase (ubiquinone) activity"/>
    <property type="evidence" value="ECO:0007669"/>
    <property type="project" value="UniProtKB-UniRule"/>
</dbReference>
<dbReference type="InterPro" id="IPR042106">
    <property type="entry name" value="Nuo/plastoQ_OxRdtase_6_NuoJ"/>
</dbReference>
<evidence type="ECO:0000256" key="7">
    <source>
        <dbReference type="ARBA" id="ARBA00022692"/>
    </source>
</evidence>
<keyword evidence="16" id="KW-0732">Signal</keyword>
<feature type="transmembrane region" description="Helical" evidence="15">
    <location>
        <begin position="81"/>
        <end position="104"/>
    </location>
</feature>
<evidence type="ECO:0000256" key="13">
    <source>
        <dbReference type="ARBA" id="ARBA00023136"/>
    </source>
</evidence>
<evidence type="ECO:0000256" key="14">
    <source>
        <dbReference type="ARBA" id="ARBA00049551"/>
    </source>
</evidence>
<feature type="signal peptide" evidence="16">
    <location>
        <begin position="1"/>
        <end position="28"/>
    </location>
</feature>
<keyword evidence="15" id="KW-0830">Ubiquinone</keyword>
<accession>A0A6G9IP85</accession>
<feature type="transmembrane region" description="Helical" evidence="15">
    <location>
        <begin position="52"/>
        <end position="74"/>
    </location>
</feature>
<organism evidence="17">
    <name type="scientific">Coelorinchus multispinulosus</name>
    <name type="common">spearnose grenadier</name>
    <dbReference type="NCBI Taxonomy" id="390691"/>
    <lineage>
        <taxon>Eukaryota</taxon>
        <taxon>Metazoa</taxon>
        <taxon>Chordata</taxon>
        <taxon>Craniata</taxon>
        <taxon>Vertebrata</taxon>
        <taxon>Euteleostomi</taxon>
        <taxon>Actinopterygii</taxon>
        <taxon>Neopterygii</taxon>
        <taxon>Teleostei</taxon>
        <taxon>Neoteleostei</taxon>
        <taxon>Acanthomorphata</taxon>
        <taxon>Zeiogadaria</taxon>
        <taxon>Gadariae</taxon>
        <taxon>Gadiformes</taxon>
        <taxon>Macrouroidei</taxon>
        <taxon>Macrouridae</taxon>
        <taxon>Macrourinae</taxon>
        <taxon>Coelorinchus</taxon>
    </lineage>
</organism>
<evidence type="ECO:0000256" key="3">
    <source>
        <dbReference type="ARBA" id="ARBA00012944"/>
    </source>
</evidence>
<feature type="chain" id="PRO_5026090659" description="NADH-ubiquinone oxidoreductase chain 6" evidence="16">
    <location>
        <begin position="29"/>
        <end position="173"/>
    </location>
</feature>
<keyword evidence="11 15" id="KW-0520">NAD</keyword>
<dbReference type="InterPro" id="IPR001457">
    <property type="entry name" value="NADH_UbQ/plastoQ_OxRdtase_su6"/>
</dbReference>
<evidence type="ECO:0000313" key="17">
    <source>
        <dbReference type="EMBL" id="QIQ26170.1"/>
    </source>
</evidence>
<evidence type="ECO:0000256" key="5">
    <source>
        <dbReference type="ARBA" id="ARBA00022448"/>
    </source>
</evidence>
<evidence type="ECO:0000256" key="16">
    <source>
        <dbReference type="SAM" id="SignalP"/>
    </source>
</evidence>